<dbReference type="RefSeq" id="WP_125259346.1">
    <property type="nucleotide sequence ID" value="NZ_CP114280.1"/>
</dbReference>
<feature type="chain" id="PRO_5045662378" evidence="1">
    <location>
        <begin position="23"/>
        <end position="63"/>
    </location>
</feature>
<keyword evidence="1" id="KW-0732">Signal</keyword>
<protein>
    <submittedName>
        <fullName evidence="2">Type III secretion protein HrpT</fullName>
    </submittedName>
</protein>
<evidence type="ECO:0000313" key="3">
    <source>
        <dbReference type="Proteomes" id="UP001219630"/>
    </source>
</evidence>
<feature type="signal peptide" evidence="1">
    <location>
        <begin position="1"/>
        <end position="22"/>
    </location>
</feature>
<accession>A0ABY8G8G8</accession>
<keyword evidence="3" id="KW-1185">Reference proteome</keyword>
<gene>
    <name evidence="2" type="ORF">O1Q98_02665</name>
</gene>
<sequence>MRYPCLALLCATLLLSACSTRAPSSSVCSSASCRPEPQPRQLVIWWQADLRPGIADFTQVAVP</sequence>
<name>A0ABY8G8G8_9GAMM</name>
<dbReference type="Proteomes" id="UP001219630">
    <property type="component" value="Chromosome"/>
</dbReference>
<dbReference type="NCBIfam" id="NF041532">
    <property type="entry name" value="HprT"/>
    <property type="match status" value="1"/>
</dbReference>
<dbReference type="InterPro" id="IPR048207">
    <property type="entry name" value="HprT-like"/>
</dbReference>
<dbReference type="PROSITE" id="PS51257">
    <property type="entry name" value="PROKAR_LIPOPROTEIN"/>
    <property type="match status" value="1"/>
</dbReference>
<dbReference type="EMBL" id="CP114280">
    <property type="protein sequence ID" value="WFN56231.1"/>
    <property type="molecule type" value="Genomic_DNA"/>
</dbReference>
<reference evidence="2 3" key="1">
    <citation type="submission" date="2022-12" db="EMBL/GenBank/DDBJ databases">
        <title>Complete genome sequencing of Dickeya lacustris type strain LMG30899.</title>
        <authorList>
            <person name="Dobhal S."/>
            <person name="Arizala D."/>
            <person name="Arif M."/>
        </authorList>
    </citation>
    <scope>NUCLEOTIDE SEQUENCE [LARGE SCALE GENOMIC DNA]</scope>
    <source>
        <strain evidence="2 3">LMG30899</strain>
    </source>
</reference>
<evidence type="ECO:0000313" key="2">
    <source>
        <dbReference type="EMBL" id="WFN56231.1"/>
    </source>
</evidence>
<proteinExistence type="predicted"/>
<organism evidence="2 3">
    <name type="scientific">Dickeya lacustris</name>
    <dbReference type="NCBI Taxonomy" id="2259638"/>
    <lineage>
        <taxon>Bacteria</taxon>
        <taxon>Pseudomonadati</taxon>
        <taxon>Pseudomonadota</taxon>
        <taxon>Gammaproteobacteria</taxon>
        <taxon>Enterobacterales</taxon>
        <taxon>Pectobacteriaceae</taxon>
        <taxon>Dickeya</taxon>
    </lineage>
</organism>
<evidence type="ECO:0000256" key="1">
    <source>
        <dbReference type="SAM" id="SignalP"/>
    </source>
</evidence>